<dbReference type="AlphaFoldDB" id="A0A1T4TCR0"/>
<proteinExistence type="predicted"/>
<evidence type="ECO:0000313" key="1">
    <source>
        <dbReference type="EMBL" id="SKA37938.1"/>
    </source>
</evidence>
<dbReference type="STRING" id="1122192.SAMN02745673_04761"/>
<name>A0A1T4TCR0_9ACTN</name>
<dbReference type="Proteomes" id="UP000190637">
    <property type="component" value="Unassembled WGS sequence"/>
</dbReference>
<sequence length="148" mass="16126">MTENPLSPPSPHLCICAFYGDREGDQHHLKMVHRFLESSGAIPTGDVVSAPRNVEFVMTSDIEERWQARISSEQASPDLLHGGSPDSRPVKVGFTLEPFGLVVATFDPASRGPHPICLLTDPSALGLPEGVRDEEEDEVRVVLDAQTL</sequence>
<organism evidence="1 2">
    <name type="scientific">Marinactinospora thermotolerans DSM 45154</name>
    <dbReference type="NCBI Taxonomy" id="1122192"/>
    <lineage>
        <taxon>Bacteria</taxon>
        <taxon>Bacillati</taxon>
        <taxon>Actinomycetota</taxon>
        <taxon>Actinomycetes</taxon>
        <taxon>Streptosporangiales</taxon>
        <taxon>Nocardiopsidaceae</taxon>
        <taxon>Marinactinospora</taxon>
    </lineage>
</organism>
<evidence type="ECO:0000313" key="2">
    <source>
        <dbReference type="Proteomes" id="UP000190637"/>
    </source>
</evidence>
<keyword evidence="2" id="KW-1185">Reference proteome</keyword>
<accession>A0A1T4TCR0</accession>
<dbReference type="OrthoDB" id="3819227at2"/>
<reference evidence="1 2" key="1">
    <citation type="submission" date="2017-02" db="EMBL/GenBank/DDBJ databases">
        <authorList>
            <person name="Peterson S.W."/>
        </authorList>
    </citation>
    <scope>NUCLEOTIDE SEQUENCE [LARGE SCALE GENOMIC DNA]</scope>
    <source>
        <strain evidence="1 2">DSM 45154</strain>
    </source>
</reference>
<gene>
    <name evidence="1" type="ORF">SAMN02745673_04761</name>
</gene>
<protein>
    <submittedName>
        <fullName evidence="1">Uncharacterized protein</fullName>
    </submittedName>
</protein>
<dbReference type="RefSeq" id="WP_078763978.1">
    <property type="nucleotide sequence ID" value="NZ_FUWS01000018.1"/>
</dbReference>
<dbReference type="EMBL" id="FUWS01000018">
    <property type="protein sequence ID" value="SKA37938.1"/>
    <property type="molecule type" value="Genomic_DNA"/>
</dbReference>